<evidence type="ECO:0000313" key="2">
    <source>
        <dbReference type="Proteomes" id="UP000198894"/>
    </source>
</evidence>
<keyword evidence="2" id="KW-1185">Reference proteome</keyword>
<sequence>MTEKEIPADVVEAATDVARRWYHEEWEPTEYIQQKLVEGIALAILAERKRISAQLFNRDCFLTSVVGDGDPYLKFQFKTNMEMRDFQTAMEQLSKVSRP</sequence>
<protein>
    <submittedName>
        <fullName evidence="1">Uncharacterized protein</fullName>
    </submittedName>
</protein>
<dbReference type="Proteomes" id="UP000198894">
    <property type="component" value="Unassembled WGS sequence"/>
</dbReference>
<dbReference type="EMBL" id="FNEE01000026">
    <property type="protein sequence ID" value="SDL08153.1"/>
    <property type="molecule type" value="Genomic_DNA"/>
</dbReference>
<proteinExistence type="predicted"/>
<accession>A0A1G9H6Z2</accession>
<evidence type="ECO:0000313" key="1">
    <source>
        <dbReference type="EMBL" id="SDL08153.1"/>
    </source>
</evidence>
<name>A0A1G9H6Z2_9HYPH</name>
<gene>
    <name evidence="1" type="ORF">SAMN05428953_12674</name>
</gene>
<organism evidence="1 2">
    <name type="scientific">Mesorhizobium muleiense</name>
    <dbReference type="NCBI Taxonomy" id="1004279"/>
    <lineage>
        <taxon>Bacteria</taxon>
        <taxon>Pseudomonadati</taxon>
        <taxon>Pseudomonadota</taxon>
        <taxon>Alphaproteobacteria</taxon>
        <taxon>Hyphomicrobiales</taxon>
        <taxon>Phyllobacteriaceae</taxon>
        <taxon>Mesorhizobium</taxon>
    </lineage>
</organism>
<reference evidence="2" key="1">
    <citation type="submission" date="2016-10" db="EMBL/GenBank/DDBJ databases">
        <authorList>
            <person name="Varghese N."/>
            <person name="Submissions S."/>
        </authorList>
    </citation>
    <scope>NUCLEOTIDE SEQUENCE [LARGE SCALE GENOMIC DNA]</scope>
    <source>
        <strain evidence="2">CGMCC 1.11022</strain>
    </source>
</reference>
<dbReference type="RefSeq" id="WP_091599781.1">
    <property type="nucleotide sequence ID" value="NZ_FNEE01000026.1"/>
</dbReference>
<dbReference type="AlphaFoldDB" id="A0A1G9H6Z2"/>